<keyword evidence="1" id="KW-0472">Membrane</keyword>
<evidence type="ECO:0000313" key="2">
    <source>
        <dbReference type="EMBL" id="KEQ06656.1"/>
    </source>
</evidence>
<keyword evidence="3" id="KW-1185">Reference proteome</keyword>
<gene>
    <name evidence="2" type="ORF">GV68_06255</name>
</gene>
<dbReference type="Proteomes" id="UP000052167">
    <property type="component" value="Unassembled WGS sequence"/>
</dbReference>
<organism evidence="2 3">
    <name type="scientific">Pseudorhizobium pelagicum</name>
    <dbReference type="NCBI Taxonomy" id="1509405"/>
    <lineage>
        <taxon>Bacteria</taxon>
        <taxon>Pseudomonadati</taxon>
        <taxon>Pseudomonadota</taxon>
        <taxon>Alphaproteobacteria</taxon>
        <taxon>Hyphomicrobiales</taxon>
        <taxon>Rhizobiaceae</taxon>
        <taxon>Rhizobium/Agrobacterium group</taxon>
        <taxon>Pseudorhizobium</taxon>
    </lineage>
</organism>
<accession>A0A922NZA3</accession>
<reference evidence="2 3" key="1">
    <citation type="submission" date="2014-06" db="EMBL/GenBank/DDBJ databases">
        <title>Rhizobium pelagicum/R2-400B4.</title>
        <authorList>
            <person name="Kimes N.E."/>
            <person name="Lopez-Perez M."/>
        </authorList>
    </citation>
    <scope>NUCLEOTIDE SEQUENCE [LARGE SCALE GENOMIC DNA]</scope>
    <source>
        <strain evidence="2 3">R2-400B4</strain>
    </source>
</reference>
<protein>
    <submittedName>
        <fullName evidence="2">Uncharacterized protein</fullName>
    </submittedName>
</protein>
<evidence type="ECO:0000256" key="1">
    <source>
        <dbReference type="SAM" id="Phobius"/>
    </source>
</evidence>
<feature type="transmembrane region" description="Helical" evidence="1">
    <location>
        <begin position="19"/>
        <end position="43"/>
    </location>
</feature>
<dbReference type="AlphaFoldDB" id="A0A922NZA3"/>
<keyword evidence="1" id="KW-0812">Transmembrane</keyword>
<sequence length="73" mass="7573">MILVCLIGGIAGLVFRPQFLVLVIAVFAAAHLGSFVFPALLAPASLSGLAGQVVALNLSYLAGACLRGFLRFR</sequence>
<evidence type="ECO:0000313" key="3">
    <source>
        <dbReference type="Proteomes" id="UP000052167"/>
    </source>
</evidence>
<feature type="transmembrane region" description="Helical" evidence="1">
    <location>
        <begin position="49"/>
        <end position="70"/>
    </location>
</feature>
<name>A0A922NZA3_9HYPH</name>
<dbReference type="RefSeq" id="WP_037167599.1">
    <property type="nucleotide sequence ID" value="NZ_JOKI01000018.1"/>
</dbReference>
<comment type="caution">
    <text evidence="2">The sequence shown here is derived from an EMBL/GenBank/DDBJ whole genome shotgun (WGS) entry which is preliminary data.</text>
</comment>
<keyword evidence="1" id="KW-1133">Transmembrane helix</keyword>
<proteinExistence type="predicted"/>
<dbReference type="EMBL" id="JOKJ01000015">
    <property type="protein sequence ID" value="KEQ06656.1"/>
    <property type="molecule type" value="Genomic_DNA"/>
</dbReference>